<evidence type="ECO:0000313" key="7">
    <source>
        <dbReference type="EMBL" id="ROU02363.1"/>
    </source>
</evidence>
<reference evidence="7 8" key="1">
    <citation type="submission" date="2018-10" db="EMBL/GenBank/DDBJ databases">
        <title>Histidinibacterium lentulum gen. nov., sp. nov., a marine bacterium from the culture broth of Picochlorum sp. 122.</title>
        <authorList>
            <person name="Wang G."/>
        </authorList>
    </citation>
    <scope>NUCLEOTIDE SEQUENCE [LARGE SCALE GENOMIC DNA]</scope>
    <source>
        <strain evidence="7 8">B17</strain>
    </source>
</reference>
<evidence type="ECO:0000256" key="1">
    <source>
        <dbReference type="ARBA" id="ARBA00004196"/>
    </source>
</evidence>
<proteinExistence type="inferred from homology"/>
<dbReference type="InterPro" id="IPR004799">
    <property type="entry name" value="Periplasmic_diS_OxRdtase_DsbE"/>
</dbReference>
<feature type="domain" description="Thioredoxin" evidence="6">
    <location>
        <begin position="37"/>
        <end position="178"/>
    </location>
</feature>
<comment type="similarity">
    <text evidence="2">Belongs to the thioredoxin family. DsbE subfamily.</text>
</comment>
<evidence type="ECO:0000259" key="6">
    <source>
        <dbReference type="PROSITE" id="PS51352"/>
    </source>
</evidence>
<dbReference type="PANTHER" id="PTHR42852">
    <property type="entry name" value="THIOL:DISULFIDE INTERCHANGE PROTEIN DSBE"/>
    <property type="match status" value="1"/>
</dbReference>
<keyword evidence="5" id="KW-0676">Redox-active center</keyword>
<evidence type="ECO:0000256" key="3">
    <source>
        <dbReference type="ARBA" id="ARBA00022748"/>
    </source>
</evidence>
<dbReference type="InterPro" id="IPR036249">
    <property type="entry name" value="Thioredoxin-like_sf"/>
</dbReference>
<sequence>MARVSPLMILPPVLFAALAGLFAAGMFRDNPDELRSAFIGRQAPEVTPEALPGHAALDPALFTNGEVTLVNFWASWCPPCRAEHPTLHALNEAGIDIVGVNFRDQADNAITYLTDDGNPFVAVPFDPRGRSAVDWGVSAPPETFIVDGDGTVLFRFAGPLVGSDYEQRFLPELEAALGGPVPQPAGGS</sequence>
<dbReference type="InterPro" id="IPR013766">
    <property type="entry name" value="Thioredoxin_domain"/>
</dbReference>
<dbReference type="PROSITE" id="PS51352">
    <property type="entry name" value="THIOREDOXIN_2"/>
    <property type="match status" value="1"/>
</dbReference>
<dbReference type="EMBL" id="RDRB01000004">
    <property type="protein sequence ID" value="ROU02363.1"/>
    <property type="molecule type" value="Genomic_DNA"/>
</dbReference>
<keyword evidence="3" id="KW-0201">Cytochrome c-type biogenesis</keyword>
<evidence type="ECO:0000256" key="4">
    <source>
        <dbReference type="ARBA" id="ARBA00023157"/>
    </source>
</evidence>
<accession>A0A3N2R4Q4</accession>
<dbReference type="GO" id="GO:0030288">
    <property type="term" value="C:outer membrane-bounded periplasmic space"/>
    <property type="evidence" value="ECO:0007669"/>
    <property type="project" value="InterPro"/>
</dbReference>
<dbReference type="PROSITE" id="PS00194">
    <property type="entry name" value="THIOREDOXIN_1"/>
    <property type="match status" value="1"/>
</dbReference>
<evidence type="ECO:0000256" key="2">
    <source>
        <dbReference type="ARBA" id="ARBA00007758"/>
    </source>
</evidence>
<comment type="subcellular location">
    <subcellularLocation>
        <location evidence="1">Cell envelope</location>
    </subcellularLocation>
</comment>
<gene>
    <name evidence="7" type="ORF">EAT49_08430</name>
</gene>
<dbReference type="InterPro" id="IPR017937">
    <property type="entry name" value="Thioredoxin_CS"/>
</dbReference>
<dbReference type="OrthoDB" id="9799347at2"/>
<comment type="caution">
    <text evidence="7">The sequence shown here is derived from an EMBL/GenBank/DDBJ whole genome shotgun (WGS) entry which is preliminary data.</text>
</comment>
<dbReference type="SUPFAM" id="SSF52833">
    <property type="entry name" value="Thioredoxin-like"/>
    <property type="match status" value="1"/>
</dbReference>
<keyword evidence="8" id="KW-1185">Reference proteome</keyword>
<dbReference type="RefSeq" id="WP_123641880.1">
    <property type="nucleotide sequence ID" value="NZ_ML119084.1"/>
</dbReference>
<dbReference type="PANTHER" id="PTHR42852:SF6">
    <property type="entry name" value="THIOL:DISULFIDE INTERCHANGE PROTEIN DSBE"/>
    <property type="match status" value="1"/>
</dbReference>
<dbReference type="InterPro" id="IPR013740">
    <property type="entry name" value="Redoxin"/>
</dbReference>
<dbReference type="Proteomes" id="UP000268016">
    <property type="component" value="Unassembled WGS sequence"/>
</dbReference>
<keyword evidence="4" id="KW-1015">Disulfide bond</keyword>
<protein>
    <submittedName>
        <fullName evidence="7">DsbE family thiol:disulfide interchange protein</fullName>
    </submittedName>
</protein>
<dbReference type="NCBIfam" id="TIGR00385">
    <property type="entry name" value="dsbE"/>
    <property type="match status" value="1"/>
</dbReference>
<dbReference type="Gene3D" id="3.40.30.10">
    <property type="entry name" value="Glutaredoxin"/>
    <property type="match status" value="1"/>
</dbReference>
<evidence type="ECO:0000256" key="5">
    <source>
        <dbReference type="ARBA" id="ARBA00023284"/>
    </source>
</evidence>
<dbReference type="GO" id="GO:0017004">
    <property type="term" value="P:cytochrome complex assembly"/>
    <property type="evidence" value="ECO:0007669"/>
    <property type="project" value="UniProtKB-KW"/>
</dbReference>
<name>A0A3N2R4Q4_9RHOB</name>
<dbReference type="Pfam" id="PF08534">
    <property type="entry name" value="Redoxin"/>
    <property type="match status" value="1"/>
</dbReference>
<dbReference type="InterPro" id="IPR050553">
    <property type="entry name" value="Thioredoxin_ResA/DsbE_sf"/>
</dbReference>
<organism evidence="7 8">
    <name type="scientific">Histidinibacterium lentulum</name>
    <dbReference type="NCBI Taxonomy" id="2480588"/>
    <lineage>
        <taxon>Bacteria</taxon>
        <taxon>Pseudomonadati</taxon>
        <taxon>Pseudomonadota</taxon>
        <taxon>Alphaproteobacteria</taxon>
        <taxon>Rhodobacterales</taxon>
        <taxon>Paracoccaceae</taxon>
        <taxon>Histidinibacterium</taxon>
    </lineage>
</organism>
<evidence type="ECO:0000313" key="8">
    <source>
        <dbReference type="Proteomes" id="UP000268016"/>
    </source>
</evidence>
<dbReference type="AlphaFoldDB" id="A0A3N2R4Q4"/>
<dbReference type="GO" id="GO:0015036">
    <property type="term" value="F:disulfide oxidoreductase activity"/>
    <property type="evidence" value="ECO:0007669"/>
    <property type="project" value="InterPro"/>
</dbReference>